<dbReference type="Proteomes" id="UP001153678">
    <property type="component" value="Unassembled WGS sequence"/>
</dbReference>
<gene>
    <name evidence="1" type="ORF">FWILDA_LOCUS3619</name>
</gene>
<evidence type="ECO:0000313" key="2">
    <source>
        <dbReference type="Proteomes" id="UP001153678"/>
    </source>
</evidence>
<dbReference type="AlphaFoldDB" id="A0A9W4WKJ7"/>
<reference evidence="1" key="1">
    <citation type="submission" date="2022-08" db="EMBL/GenBank/DDBJ databases">
        <authorList>
            <person name="Kallberg Y."/>
            <person name="Tangrot J."/>
            <person name="Rosling A."/>
        </authorList>
    </citation>
    <scope>NUCLEOTIDE SEQUENCE</scope>
    <source>
        <strain evidence="1">Wild A</strain>
    </source>
</reference>
<keyword evidence="2" id="KW-1185">Reference proteome</keyword>
<protein>
    <submittedName>
        <fullName evidence="1">4465_t:CDS:1</fullName>
    </submittedName>
</protein>
<organism evidence="1 2">
    <name type="scientific">Funneliformis geosporum</name>
    <dbReference type="NCBI Taxonomy" id="1117311"/>
    <lineage>
        <taxon>Eukaryota</taxon>
        <taxon>Fungi</taxon>
        <taxon>Fungi incertae sedis</taxon>
        <taxon>Mucoromycota</taxon>
        <taxon>Glomeromycotina</taxon>
        <taxon>Glomeromycetes</taxon>
        <taxon>Glomerales</taxon>
        <taxon>Glomeraceae</taxon>
        <taxon>Funneliformis</taxon>
    </lineage>
</organism>
<comment type="caution">
    <text evidence="1">The sequence shown here is derived from an EMBL/GenBank/DDBJ whole genome shotgun (WGS) entry which is preliminary data.</text>
</comment>
<name>A0A9W4WKJ7_9GLOM</name>
<evidence type="ECO:0000313" key="1">
    <source>
        <dbReference type="EMBL" id="CAI2168513.1"/>
    </source>
</evidence>
<proteinExistence type="predicted"/>
<sequence>MFCIVPGNTRSFEEDQGHRAEEGTLDKGTLEIISEHLAQVSSNKS</sequence>
<accession>A0A9W4WKJ7</accession>
<dbReference type="EMBL" id="CAMKVN010000494">
    <property type="protein sequence ID" value="CAI2168513.1"/>
    <property type="molecule type" value="Genomic_DNA"/>
</dbReference>